<reference evidence="1 2" key="1">
    <citation type="submission" date="2021-01" db="EMBL/GenBank/DDBJ databases">
        <title>Carboxyliciviraga sp.nov., isolated from coastal sediments.</title>
        <authorList>
            <person name="Lu D."/>
            <person name="Zhang T."/>
        </authorList>
    </citation>
    <scope>NUCLEOTIDE SEQUENCE [LARGE SCALE GENOMIC DNA]</scope>
    <source>
        <strain evidence="1 2">N1Y132</strain>
    </source>
</reference>
<dbReference type="EMBL" id="JAENRR010000036">
    <property type="protein sequence ID" value="MBK3518563.1"/>
    <property type="molecule type" value="Genomic_DNA"/>
</dbReference>
<sequence length="171" mass="20252">MATLNNYQALRDEIDSNTLKLWDEHSSNMACKKGCDKCCLNFDVFPIEFDFIKQQLEKLYPEVLKQDKPEEIGEKCFFLKNHQCSIYEARPIICRTHGYPLLYMNEAGDQWGLSHCELNFTKVDEDYFNEENCYMQDTFNSRLFMMNKEYIKTTHPDKGEFDLNPLVNVLK</sequence>
<name>A0ABS1HMR4_9BACT</name>
<evidence type="ECO:0000313" key="1">
    <source>
        <dbReference type="EMBL" id="MBK3518563.1"/>
    </source>
</evidence>
<dbReference type="Proteomes" id="UP000605676">
    <property type="component" value="Unassembled WGS sequence"/>
</dbReference>
<protein>
    <submittedName>
        <fullName evidence="1">YkgJ family cysteine cluster protein</fullName>
    </submittedName>
</protein>
<gene>
    <name evidence="1" type="ORF">JIV24_14555</name>
</gene>
<evidence type="ECO:0000313" key="2">
    <source>
        <dbReference type="Proteomes" id="UP000605676"/>
    </source>
</evidence>
<keyword evidence="2" id="KW-1185">Reference proteome</keyword>
<proteinExistence type="predicted"/>
<dbReference type="RefSeq" id="WP_200465790.1">
    <property type="nucleotide sequence ID" value="NZ_JAENRR010000036.1"/>
</dbReference>
<organism evidence="1 2">
    <name type="scientific">Carboxylicivirga marina</name>
    <dbReference type="NCBI Taxonomy" id="2800988"/>
    <lineage>
        <taxon>Bacteria</taxon>
        <taxon>Pseudomonadati</taxon>
        <taxon>Bacteroidota</taxon>
        <taxon>Bacteroidia</taxon>
        <taxon>Marinilabiliales</taxon>
        <taxon>Marinilabiliaceae</taxon>
        <taxon>Carboxylicivirga</taxon>
    </lineage>
</organism>
<comment type="caution">
    <text evidence="1">The sequence shown here is derived from an EMBL/GenBank/DDBJ whole genome shotgun (WGS) entry which is preliminary data.</text>
</comment>
<dbReference type="InterPro" id="IPR005358">
    <property type="entry name" value="Puta_zinc/iron-chelating_dom"/>
</dbReference>
<accession>A0ABS1HMR4</accession>
<dbReference type="Pfam" id="PF03692">
    <property type="entry name" value="CxxCxxCC"/>
    <property type="match status" value="1"/>
</dbReference>